<name>Q592U5_LYMST</name>
<feature type="non-terminal residue" evidence="1">
    <location>
        <position position="1"/>
    </location>
</feature>
<proteinExistence type="evidence at transcript level"/>
<protein>
    <submittedName>
        <fullName evidence="1">Uncharacterized protein</fullName>
    </submittedName>
</protein>
<dbReference type="AlphaFoldDB" id="Q592U5"/>
<accession>Q592U5</accession>
<dbReference type="EMBL" id="AY577368">
    <property type="protein sequence ID" value="AAS86694.1"/>
    <property type="molecule type" value="mRNA"/>
</dbReference>
<reference evidence="1" key="1">
    <citation type="submission" date="2004-03" db="EMBL/GenBank/DDBJ databases">
        <title>A genome-wide screening approach for membrane-targeted gene products.</title>
        <authorList>
            <person name="Jaaro H."/>
            <person name="Levy Z."/>
            <person name="Fainzilber M."/>
        </authorList>
    </citation>
    <scope>NUCLEOTIDE SEQUENCE</scope>
    <source>
        <tissue evidence="1">CNS</tissue>
    </source>
</reference>
<evidence type="ECO:0000313" key="1">
    <source>
        <dbReference type="EMBL" id="AAS86694.1"/>
    </source>
</evidence>
<feature type="non-terminal residue" evidence="1">
    <location>
        <position position="47"/>
    </location>
</feature>
<sequence>PSHQNRNFAYFILIMKFMLIICIVLVFVIGYSYQKNWSGDVADRCFC</sequence>
<organism evidence="1">
    <name type="scientific">Lymnaea stagnalis</name>
    <name type="common">Great pond snail</name>
    <name type="synonym">Helix stagnalis</name>
    <dbReference type="NCBI Taxonomy" id="6523"/>
    <lineage>
        <taxon>Eukaryota</taxon>
        <taxon>Metazoa</taxon>
        <taxon>Spiralia</taxon>
        <taxon>Lophotrochozoa</taxon>
        <taxon>Mollusca</taxon>
        <taxon>Gastropoda</taxon>
        <taxon>Heterobranchia</taxon>
        <taxon>Euthyneura</taxon>
        <taxon>Panpulmonata</taxon>
        <taxon>Hygrophila</taxon>
        <taxon>Lymnaeoidea</taxon>
        <taxon>Lymnaeidae</taxon>
        <taxon>Lymnaea</taxon>
    </lineage>
</organism>